<evidence type="ECO:0000313" key="8">
    <source>
        <dbReference type="EMBL" id="CAI9775952.1"/>
    </source>
</evidence>
<dbReference type="InterPro" id="IPR005175">
    <property type="entry name" value="PPC_dom"/>
</dbReference>
<dbReference type="InterPro" id="IPR014476">
    <property type="entry name" value="AHL15-29"/>
</dbReference>
<accession>A0AAD1ZUN6</accession>
<feature type="domain" description="PPC" evidence="7">
    <location>
        <begin position="87"/>
        <end position="223"/>
    </location>
</feature>
<evidence type="ECO:0000256" key="4">
    <source>
        <dbReference type="ARBA" id="ARBA00023163"/>
    </source>
</evidence>
<evidence type="ECO:0000256" key="2">
    <source>
        <dbReference type="ARBA" id="ARBA00023015"/>
    </source>
</evidence>
<feature type="region of interest" description="Disordered" evidence="6">
    <location>
        <begin position="1"/>
        <end position="86"/>
    </location>
</feature>
<dbReference type="AlphaFoldDB" id="A0AAD1ZUN6"/>
<dbReference type="PROSITE" id="PS51742">
    <property type="entry name" value="PPC"/>
    <property type="match status" value="1"/>
</dbReference>
<gene>
    <name evidence="8" type="ORF">FPE_LOCUS23382</name>
</gene>
<dbReference type="Gene3D" id="3.30.1330.80">
    <property type="entry name" value="Hypothetical protein, similar to alpha- acetolactate decarboxylase, domain 2"/>
    <property type="match status" value="1"/>
</dbReference>
<evidence type="ECO:0000256" key="1">
    <source>
        <dbReference type="ARBA" id="ARBA00004123"/>
    </source>
</evidence>
<dbReference type="CDD" id="cd11378">
    <property type="entry name" value="DUF296"/>
    <property type="match status" value="1"/>
</dbReference>
<name>A0AAD1ZUN6_9LAMI</name>
<comment type="subcellular location">
    <subcellularLocation>
        <location evidence="1 5">Nucleus</location>
    </subcellularLocation>
</comment>
<dbReference type="PIRSF" id="PIRSF016021">
    <property type="entry name" value="ESCAROLA"/>
    <property type="match status" value="1"/>
</dbReference>
<dbReference type="GO" id="GO:0003700">
    <property type="term" value="F:DNA-binding transcription factor activity"/>
    <property type="evidence" value="ECO:0007669"/>
    <property type="project" value="TreeGrafter"/>
</dbReference>
<dbReference type="PANTHER" id="PTHR31100">
    <property type="entry name" value="AT-HOOK MOTIF NUCLEAR-LOCALIZED PROTEIN 15"/>
    <property type="match status" value="1"/>
</dbReference>
<feature type="region of interest" description="Disordered" evidence="6">
    <location>
        <begin position="218"/>
        <end position="246"/>
    </location>
</feature>
<dbReference type="EMBL" id="OU503049">
    <property type="protein sequence ID" value="CAI9775952.1"/>
    <property type="molecule type" value="Genomic_DNA"/>
</dbReference>
<protein>
    <recommendedName>
        <fullName evidence="5">AT-hook motif nuclear-localized protein</fullName>
    </recommendedName>
</protein>
<sequence length="280" mass="29302">MANPWWTGQVGLQGLEPGSLMRKSEKELFINERSGGSSSRGDEEEEKDTGDEPKEGAVEVGTRRPRGRPAGSKNKPKPPIFVTRDNPNTLRSHVMEVSGGSDVVESIAQFARRRQRGVCVLSGSGSVANVTIKQPAEPGAAVSLPGRFEILSLTGAFLPGSVLQGATGLKVYLAGGQGQVVGGCVVGPLMAAGPVMVITGTFTNATYERLPLEEEDKAGASVGGTVNPPPGIGTSGGRTEHGIPEPSSLSVNYNLIPNLLPNGVQLNQDAYAWAHPRPPY</sequence>
<keyword evidence="9" id="KW-1185">Reference proteome</keyword>
<evidence type="ECO:0000256" key="5">
    <source>
        <dbReference type="PIRNR" id="PIRNR016021"/>
    </source>
</evidence>
<dbReference type="PANTHER" id="PTHR31100:SF3">
    <property type="entry name" value="AT-HOOK MOTIF NUCLEAR-LOCALIZED PROTEIN 20"/>
    <property type="match status" value="1"/>
</dbReference>
<proteinExistence type="predicted"/>
<reference evidence="8" key="1">
    <citation type="submission" date="2023-05" db="EMBL/GenBank/DDBJ databases">
        <authorList>
            <person name="Huff M."/>
        </authorList>
    </citation>
    <scope>NUCLEOTIDE SEQUENCE</scope>
</reference>
<dbReference type="GO" id="GO:0003680">
    <property type="term" value="F:minor groove of adenine-thymine-rich DNA binding"/>
    <property type="evidence" value="ECO:0007669"/>
    <property type="project" value="UniProtKB-UniRule"/>
</dbReference>
<dbReference type="SUPFAM" id="SSF117856">
    <property type="entry name" value="AF0104/ALDC/Ptd012-like"/>
    <property type="match status" value="1"/>
</dbReference>
<comment type="function">
    <text evidence="5">Transcription factor that specifically binds AT-rich DNA sequences related to the nuclear matrix attachment regions (MARs).</text>
</comment>
<dbReference type="Proteomes" id="UP000834106">
    <property type="component" value="Chromosome 14"/>
</dbReference>
<keyword evidence="4 5" id="KW-0804">Transcription</keyword>
<dbReference type="FunFam" id="3.30.1330.80:FF:000001">
    <property type="entry name" value="AT-hook motif nuclear-localized protein"/>
    <property type="match status" value="1"/>
</dbReference>
<keyword evidence="2 5" id="KW-0805">Transcription regulation</keyword>
<dbReference type="Pfam" id="PF03479">
    <property type="entry name" value="PCC"/>
    <property type="match status" value="1"/>
</dbReference>
<evidence type="ECO:0000313" key="9">
    <source>
        <dbReference type="Proteomes" id="UP000834106"/>
    </source>
</evidence>
<keyword evidence="3 5" id="KW-0238">DNA-binding</keyword>
<evidence type="ECO:0000256" key="6">
    <source>
        <dbReference type="SAM" id="MobiDB-lite"/>
    </source>
</evidence>
<keyword evidence="5" id="KW-0539">Nucleus</keyword>
<evidence type="ECO:0000259" key="7">
    <source>
        <dbReference type="PROSITE" id="PS51742"/>
    </source>
</evidence>
<evidence type="ECO:0000256" key="3">
    <source>
        <dbReference type="ARBA" id="ARBA00023125"/>
    </source>
</evidence>
<dbReference type="GO" id="GO:0005634">
    <property type="term" value="C:nucleus"/>
    <property type="evidence" value="ECO:0007669"/>
    <property type="project" value="UniProtKB-SubCell"/>
</dbReference>
<organism evidence="8 9">
    <name type="scientific">Fraxinus pennsylvanica</name>
    <dbReference type="NCBI Taxonomy" id="56036"/>
    <lineage>
        <taxon>Eukaryota</taxon>
        <taxon>Viridiplantae</taxon>
        <taxon>Streptophyta</taxon>
        <taxon>Embryophyta</taxon>
        <taxon>Tracheophyta</taxon>
        <taxon>Spermatophyta</taxon>
        <taxon>Magnoliopsida</taxon>
        <taxon>eudicotyledons</taxon>
        <taxon>Gunneridae</taxon>
        <taxon>Pentapetalae</taxon>
        <taxon>asterids</taxon>
        <taxon>lamiids</taxon>
        <taxon>Lamiales</taxon>
        <taxon>Oleaceae</taxon>
        <taxon>Oleeae</taxon>
        <taxon>Fraxinus</taxon>
    </lineage>
</organism>